<evidence type="ECO:0000313" key="3">
    <source>
        <dbReference type="Proteomes" id="UP000799118"/>
    </source>
</evidence>
<dbReference type="AlphaFoldDB" id="A0A6A4I372"/>
<name>A0A6A4I372_9AGAR</name>
<protein>
    <submittedName>
        <fullName evidence="2">Uncharacterized protein</fullName>
    </submittedName>
</protein>
<dbReference type="Proteomes" id="UP000799118">
    <property type="component" value="Unassembled WGS sequence"/>
</dbReference>
<keyword evidence="1" id="KW-0472">Membrane</keyword>
<organism evidence="2 3">
    <name type="scientific">Gymnopus androsaceus JB14</name>
    <dbReference type="NCBI Taxonomy" id="1447944"/>
    <lineage>
        <taxon>Eukaryota</taxon>
        <taxon>Fungi</taxon>
        <taxon>Dikarya</taxon>
        <taxon>Basidiomycota</taxon>
        <taxon>Agaricomycotina</taxon>
        <taxon>Agaricomycetes</taxon>
        <taxon>Agaricomycetidae</taxon>
        <taxon>Agaricales</taxon>
        <taxon>Marasmiineae</taxon>
        <taxon>Omphalotaceae</taxon>
        <taxon>Gymnopus</taxon>
    </lineage>
</organism>
<keyword evidence="1" id="KW-1133">Transmembrane helix</keyword>
<reference evidence="2" key="1">
    <citation type="journal article" date="2019" name="Environ. Microbiol.">
        <title>Fungal ecological strategies reflected in gene transcription - a case study of two litter decomposers.</title>
        <authorList>
            <person name="Barbi F."/>
            <person name="Kohler A."/>
            <person name="Barry K."/>
            <person name="Baskaran P."/>
            <person name="Daum C."/>
            <person name="Fauchery L."/>
            <person name="Ihrmark K."/>
            <person name="Kuo A."/>
            <person name="LaButti K."/>
            <person name="Lipzen A."/>
            <person name="Morin E."/>
            <person name="Grigoriev I.V."/>
            <person name="Henrissat B."/>
            <person name="Lindahl B."/>
            <person name="Martin F."/>
        </authorList>
    </citation>
    <scope>NUCLEOTIDE SEQUENCE</scope>
    <source>
        <strain evidence="2">JB14</strain>
    </source>
</reference>
<keyword evidence="3" id="KW-1185">Reference proteome</keyword>
<accession>A0A6A4I372</accession>
<sequence>MRTDRPTVQYLGVANLWQTGIRPIIQLGCQRKFLRSSRRISSTRYCPRSLPIRNKHMERRRYVHICFGVVNYLRLVCSISILLYLDIQKLW</sequence>
<evidence type="ECO:0000256" key="1">
    <source>
        <dbReference type="SAM" id="Phobius"/>
    </source>
</evidence>
<keyword evidence="1" id="KW-0812">Transmembrane</keyword>
<proteinExistence type="predicted"/>
<dbReference type="EMBL" id="ML769412">
    <property type="protein sequence ID" value="KAE9404976.1"/>
    <property type="molecule type" value="Genomic_DNA"/>
</dbReference>
<evidence type="ECO:0000313" key="2">
    <source>
        <dbReference type="EMBL" id="KAE9404976.1"/>
    </source>
</evidence>
<feature type="transmembrane region" description="Helical" evidence="1">
    <location>
        <begin position="62"/>
        <end position="85"/>
    </location>
</feature>
<gene>
    <name evidence="2" type="ORF">BT96DRAFT_386454</name>
</gene>